<feature type="domain" description="Conserved oligomeric Golgi complex subunit 2 N-terminal" evidence="8">
    <location>
        <begin position="32"/>
        <end position="87"/>
    </location>
</feature>
<evidence type="ECO:0000259" key="8">
    <source>
        <dbReference type="Pfam" id="PF06148"/>
    </source>
</evidence>
<dbReference type="Pfam" id="PF22431">
    <property type="entry name" value="COG2p_C"/>
    <property type="match status" value="1"/>
</dbReference>
<evidence type="ECO:0000259" key="9">
    <source>
        <dbReference type="Pfam" id="PF22431"/>
    </source>
</evidence>
<evidence type="ECO:0000313" key="11">
    <source>
        <dbReference type="Proteomes" id="UP001377567"/>
    </source>
</evidence>
<dbReference type="GO" id="GO:0015031">
    <property type="term" value="P:protein transport"/>
    <property type="evidence" value="ECO:0007669"/>
    <property type="project" value="UniProtKB-KW"/>
</dbReference>
<dbReference type="GO" id="GO:0000139">
    <property type="term" value="C:Golgi membrane"/>
    <property type="evidence" value="ECO:0007669"/>
    <property type="project" value="UniProtKB-SubCell"/>
</dbReference>
<name>A0AAV5RSR4_MAUHU</name>
<evidence type="ECO:0000256" key="7">
    <source>
        <dbReference type="ARBA" id="ARBA00031344"/>
    </source>
</evidence>
<dbReference type="InterPro" id="IPR024602">
    <property type="entry name" value="COG_su2_N"/>
</dbReference>
<reference evidence="10 11" key="1">
    <citation type="journal article" date="2023" name="Elife">
        <title>Identification of key yeast species and microbe-microbe interactions impacting larval growth of Drosophila in the wild.</title>
        <authorList>
            <person name="Mure A."/>
            <person name="Sugiura Y."/>
            <person name="Maeda R."/>
            <person name="Honda K."/>
            <person name="Sakurai N."/>
            <person name="Takahashi Y."/>
            <person name="Watada M."/>
            <person name="Katoh T."/>
            <person name="Gotoh A."/>
            <person name="Gotoh Y."/>
            <person name="Taniguchi I."/>
            <person name="Nakamura K."/>
            <person name="Hayashi T."/>
            <person name="Katayama T."/>
            <person name="Uemura T."/>
            <person name="Hattori Y."/>
        </authorList>
    </citation>
    <scope>NUCLEOTIDE SEQUENCE [LARGE SCALE GENOMIC DNA]</scope>
    <source>
        <strain evidence="10 11">KH-74</strain>
    </source>
</reference>
<comment type="caution">
    <text evidence="10">The sequence shown here is derived from an EMBL/GenBank/DDBJ whole genome shotgun (WGS) entry which is preliminary data.</text>
</comment>
<accession>A0AAV5RSR4</accession>
<dbReference type="Pfam" id="PF06148">
    <property type="entry name" value="COG2_N"/>
    <property type="match status" value="1"/>
</dbReference>
<dbReference type="Gene3D" id="1.20.58.1240">
    <property type="match status" value="1"/>
</dbReference>
<organism evidence="10 11">
    <name type="scientific">Maudiozyma humilis</name>
    <name type="common">Sour dough yeast</name>
    <name type="synonym">Kazachstania humilis</name>
    <dbReference type="NCBI Taxonomy" id="51915"/>
    <lineage>
        <taxon>Eukaryota</taxon>
        <taxon>Fungi</taxon>
        <taxon>Dikarya</taxon>
        <taxon>Ascomycota</taxon>
        <taxon>Saccharomycotina</taxon>
        <taxon>Saccharomycetes</taxon>
        <taxon>Saccharomycetales</taxon>
        <taxon>Saccharomycetaceae</taxon>
        <taxon>Maudiozyma</taxon>
    </lineage>
</organism>
<keyword evidence="5" id="KW-0333">Golgi apparatus</keyword>
<evidence type="ECO:0000256" key="4">
    <source>
        <dbReference type="ARBA" id="ARBA00022927"/>
    </source>
</evidence>
<evidence type="ECO:0000256" key="3">
    <source>
        <dbReference type="ARBA" id="ARBA00022448"/>
    </source>
</evidence>
<dbReference type="AlphaFoldDB" id="A0AAV5RSR4"/>
<evidence type="ECO:0000313" key="10">
    <source>
        <dbReference type="EMBL" id="GMM54332.1"/>
    </source>
</evidence>
<comment type="subcellular location">
    <subcellularLocation>
        <location evidence="1">Golgi apparatus membrane</location>
        <topology evidence="1">Peripheral membrane protein</topology>
    </subcellularLocation>
</comment>
<dbReference type="InterPro" id="IPR054494">
    <property type="entry name" value="COG2_C"/>
</dbReference>
<evidence type="ECO:0000256" key="5">
    <source>
        <dbReference type="ARBA" id="ARBA00023034"/>
    </source>
</evidence>
<evidence type="ECO:0000256" key="1">
    <source>
        <dbReference type="ARBA" id="ARBA00004395"/>
    </source>
</evidence>
<keyword evidence="11" id="KW-1185">Reference proteome</keyword>
<feature type="domain" description="Conserved oligomeric Golgi complex subunit 2 C-terminal" evidence="9">
    <location>
        <begin position="110"/>
        <end position="247"/>
    </location>
</feature>
<gene>
    <name evidence="10" type="ORF">DAKH74_009480</name>
</gene>
<sequence>MDFLNDEDEFNLELPQTTEINRDLFANETSLADGSTEEDFDVDEFLMKNNFNYVELDPLIRDMSGLSNVIMSDLLNQISNNYESYLEFFQTYTSEDNDTILEFQRIKSSIAKFKNDLETLTQKNITESKEVISDTVEYLRRLDDMSAQLRNHKSLADNISLSKDISKTLHAMCGIENPEELLCSELIKQLRDLVNKCESQLSSLEALNSPYIHHFYNEYQGLVQEFQLSLKILTDRCLSEPTAYTTLSKVLISLLNPETSIAV</sequence>
<dbReference type="EMBL" id="BTGD01000001">
    <property type="protein sequence ID" value="GMM54332.1"/>
    <property type="molecule type" value="Genomic_DNA"/>
</dbReference>
<keyword evidence="6" id="KW-0472">Membrane</keyword>
<dbReference type="Proteomes" id="UP001377567">
    <property type="component" value="Unassembled WGS sequence"/>
</dbReference>
<proteinExistence type="predicted"/>
<protein>
    <recommendedName>
        <fullName evidence="2">Conserved oligomeric Golgi complex subunit 2</fullName>
    </recommendedName>
    <alternativeName>
        <fullName evidence="7">Component of oligomeric Golgi complex 2</fullName>
    </alternativeName>
</protein>
<keyword evidence="3" id="KW-0813">Transport</keyword>
<evidence type="ECO:0000256" key="2">
    <source>
        <dbReference type="ARBA" id="ARBA00020977"/>
    </source>
</evidence>
<evidence type="ECO:0000256" key="6">
    <source>
        <dbReference type="ARBA" id="ARBA00023136"/>
    </source>
</evidence>
<keyword evidence="4" id="KW-0653">Protein transport</keyword>